<evidence type="ECO:0000259" key="3">
    <source>
        <dbReference type="Pfam" id="PF13525"/>
    </source>
</evidence>
<dbReference type="InterPro" id="IPR039565">
    <property type="entry name" value="BamD-like"/>
</dbReference>
<dbReference type="Proteomes" id="UP001597297">
    <property type="component" value="Unassembled WGS sequence"/>
</dbReference>
<dbReference type="Pfam" id="PF13525">
    <property type="entry name" value="YfiO"/>
    <property type="match status" value="1"/>
</dbReference>
<accession>A0ABW5E3E3</accession>
<proteinExistence type="predicted"/>
<keyword evidence="1" id="KW-0732">Signal</keyword>
<feature type="domain" description="Outer membrane lipoprotein BamD-like" evidence="3">
    <location>
        <begin position="160"/>
        <end position="294"/>
    </location>
</feature>
<dbReference type="PROSITE" id="PS51257">
    <property type="entry name" value="PROKAR_LIPOPROTEIN"/>
    <property type="match status" value="1"/>
</dbReference>
<evidence type="ECO:0000256" key="1">
    <source>
        <dbReference type="ARBA" id="ARBA00022729"/>
    </source>
</evidence>
<organism evidence="4 5">
    <name type="scientific">Rubritalea spongiae</name>
    <dbReference type="NCBI Taxonomy" id="430797"/>
    <lineage>
        <taxon>Bacteria</taxon>
        <taxon>Pseudomonadati</taxon>
        <taxon>Verrucomicrobiota</taxon>
        <taxon>Verrucomicrobiia</taxon>
        <taxon>Verrucomicrobiales</taxon>
        <taxon>Rubritaleaceae</taxon>
        <taxon>Rubritalea</taxon>
    </lineage>
</organism>
<evidence type="ECO:0000256" key="2">
    <source>
        <dbReference type="PROSITE-ProRule" id="PRU00339"/>
    </source>
</evidence>
<dbReference type="InterPro" id="IPR019734">
    <property type="entry name" value="TPR_rpt"/>
</dbReference>
<dbReference type="PROSITE" id="PS50005">
    <property type="entry name" value="TPR"/>
    <property type="match status" value="1"/>
</dbReference>
<dbReference type="Pfam" id="PF13432">
    <property type="entry name" value="TPR_16"/>
    <property type="match status" value="1"/>
</dbReference>
<sequence length="315" mass="35298">MHKAAALSFASIAIISGGLISCGNNTDQVQVATGSVAAESAAKTAQSYSKARAYEAQGRSKKAAKLYDKIASDYPMSKEAPDSRLREAQIYYETGELIDSFEKYQLFIEHYTNHSKYSEAIERQAEVANAASTGKIKNNFLGLKSEIARSKVETMFTQVRDNAPYGKTAPIAQFRIGEMWQNDEDYNKAIQAYEDLYVKYPKHSLAPEAMYRVGDLLLKQSQDGNRNRGNLDTAETTFTDLTLLYPNSKQAKLAKQQLKNIAQSDISRSFSIAEFYEQKNQDKAALFYYNEVISKTKPGSEIYTRAQQRISALKN</sequence>
<keyword evidence="5" id="KW-1185">Reference proteome</keyword>
<dbReference type="Gene3D" id="1.25.40.10">
    <property type="entry name" value="Tetratricopeptide repeat domain"/>
    <property type="match status" value="2"/>
</dbReference>
<name>A0ABW5E3E3_9BACT</name>
<feature type="repeat" description="TPR" evidence="2">
    <location>
        <begin position="170"/>
        <end position="203"/>
    </location>
</feature>
<keyword evidence="2" id="KW-0802">TPR repeat</keyword>
<evidence type="ECO:0000313" key="5">
    <source>
        <dbReference type="Proteomes" id="UP001597297"/>
    </source>
</evidence>
<dbReference type="SUPFAM" id="SSF48452">
    <property type="entry name" value="TPR-like"/>
    <property type="match status" value="1"/>
</dbReference>
<protein>
    <submittedName>
        <fullName evidence="4">Tetratricopeptide repeat protein</fullName>
    </submittedName>
</protein>
<dbReference type="RefSeq" id="WP_377093034.1">
    <property type="nucleotide sequence ID" value="NZ_JBHSJM010000001.1"/>
</dbReference>
<reference evidence="5" key="1">
    <citation type="journal article" date="2019" name="Int. J. Syst. Evol. Microbiol.">
        <title>The Global Catalogue of Microorganisms (GCM) 10K type strain sequencing project: providing services to taxonomists for standard genome sequencing and annotation.</title>
        <authorList>
            <consortium name="The Broad Institute Genomics Platform"/>
            <consortium name="The Broad Institute Genome Sequencing Center for Infectious Disease"/>
            <person name="Wu L."/>
            <person name="Ma J."/>
        </authorList>
    </citation>
    <scope>NUCLEOTIDE SEQUENCE [LARGE SCALE GENOMIC DNA]</scope>
    <source>
        <strain evidence="5">JCM 16545</strain>
    </source>
</reference>
<evidence type="ECO:0000313" key="4">
    <source>
        <dbReference type="EMBL" id="MFD2276493.1"/>
    </source>
</evidence>
<dbReference type="EMBL" id="JBHUJC010000025">
    <property type="protein sequence ID" value="MFD2276493.1"/>
    <property type="molecule type" value="Genomic_DNA"/>
</dbReference>
<gene>
    <name evidence="4" type="ORF">ACFSQZ_08440</name>
</gene>
<dbReference type="InterPro" id="IPR011990">
    <property type="entry name" value="TPR-like_helical_dom_sf"/>
</dbReference>
<comment type="caution">
    <text evidence="4">The sequence shown here is derived from an EMBL/GenBank/DDBJ whole genome shotgun (WGS) entry which is preliminary data.</text>
</comment>